<dbReference type="InterPro" id="IPR029056">
    <property type="entry name" value="Ribokinase-like"/>
</dbReference>
<organism evidence="2 3">
    <name type="scientific">Streptomyces vulcanius</name>
    <dbReference type="NCBI Taxonomy" id="1441876"/>
    <lineage>
        <taxon>Bacteria</taxon>
        <taxon>Bacillati</taxon>
        <taxon>Actinomycetota</taxon>
        <taxon>Actinomycetes</taxon>
        <taxon>Kitasatosporales</taxon>
        <taxon>Streptomycetaceae</taxon>
        <taxon>Streptomyces</taxon>
    </lineage>
</organism>
<keyword evidence="2" id="KW-0418">Kinase</keyword>
<dbReference type="Pfam" id="PF00294">
    <property type="entry name" value="PfkB"/>
    <property type="match status" value="1"/>
</dbReference>
<dbReference type="GO" id="GO:0016301">
    <property type="term" value="F:kinase activity"/>
    <property type="evidence" value="ECO:0007669"/>
    <property type="project" value="UniProtKB-KW"/>
</dbReference>
<dbReference type="RefSeq" id="WP_381185332.1">
    <property type="nucleotide sequence ID" value="NZ_JBHSFK010000052.1"/>
</dbReference>
<dbReference type="PANTHER" id="PTHR47098">
    <property type="entry name" value="PROTEIN MAK32"/>
    <property type="match status" value="1"/>
</dbReference>
<keyword evidence="3" id="KW-1185">Reference proteome</keyword>
<reference evidence="3" key="1">
    <citation type="journal article" date="2019" name="Int. J. Syst. Evol. Microbiol.">
        <title>The Global Catalogue of Microorganisms (GCM) 10K type strain sequencing project: providing services to taxonomists for standard genome sequencing and annotation.</title>
        <authorList>
            <consortium name="The Broad Institute Genomics Platform"/>
            <consortium name="The Broad Institute Genome Sequencing Center for Infectious Disease"/>
            <person name="Wu L."/>
            <person name="Ma J."/>
        </authorList>
    </citation>
    <scope>NUCLEOTIDE SEQUENCE [LARGE SCALE GENOMIC DNA]</scope>
    <source>
        <strain evidence="3">CGMCC 4.7177</strain>
    </source>
</reference>
<name>A0ABV9B636_9ACTN</name>
<dbReference type="Gene3D" id="3.40.1190.20">
    <property type="match status" value="1"/>
</dbReference>
<comment type="caution">
    <text evidence="2">The sequence shown here is derived from an EMBL/GenBank/DDBJ whole genome shotgun (WGS) entry which is preliminary data.</text>
</comment>
<dbReference type="Proteomes" id="UP001595839">
    <property type="component" value="Unassembled WGS sequence"/>
</dbReference>
<dbReference type="SUPFAM" id="SSF53613">
    <property type="entry name" value="Ribokinase-like"/>
    <property type="match status" value="1"/>
</dbReference>
<protein>
    <submittedName>
        <fullName evidence="2">Carbohydrate kinase family protein</fullName>
        <ecNumber evidence="2">2.7.1.-</ecNumber>
    </submittedName>
</protein>
<evidence type="ECO:0000259" key="1">
    <source>
        <dbReference type="Pfam" id="PF00294"/>
    </source>
</evidence>
<accession>A0ABV9B636</accession>
<sequence length="306" mass="31607">MSQGLVAVFSHVVTDEVYTADGRQAAREVGGAGAYAAAGASLVSAPWGTAIVSGVGAADRGRLSAWFRRRQVDPVGLFEVGEHSPVTRVRYLDDGERIEESVLGDAHFAAHTPFPSRSPVAPEQLAGAYLFHDADDRYWHEVAALRPRWGGPVLWEIAVDACTPAGRARVTELAGLVDVLSLNVAEAAALTGEPDARDALAALPGGGLVVVLRCGAAGSLVRHGRRTWRIGVAPGPVVDPTGGGNAYSGAFLAAYASTGDAPGSARAAAAAASRVIAQYGAPVVGPRERDETRRAADQVTVTAITT</sequence>
<keyword evidence="2" id="KW-0808">Transferase</keyword>
<dbReference type="PANTHER" id="PTHR47098:SF2">
    <property type="entry name" value="PROTEIN MAK32"/>
    <property type="match status" value="1"/>
</dbReference>
<evidence type="ECO:0000313" key="2">
    <source>
        <dbReference type="EMBL" id="MFC4507167.1"/>
    </source>
</evidence>
<proteinExistence type="predicted"/>
<feature type="domain" description="Carbohydrate kinase PfkB" evidence="1">
    <location>
        <begin position="18"/>
        <end position="281"/>
    </location>
</feature>
<dbReference type="InterPro" id="IPR011611">
    <property type="entry name" value="PfkB_dom"/>
</dbReference>
<evidence type="ECO:0000313" key="3">
    <source>
        <dbReference type="Proteomes" id="UP001595839"/>
    </source>
</evidence>
<gene>
    <name evidence="2" type="ORF">ACFPIH_48435</name>
</gene>
<dbReference type="EC" id="2.7.1.-" evidence="2"/>
<dbReference type="EMBL" id="JBHSFK010000052">
    <property type="protein sequence ID" value="MFC4507167.1"/>
    <property type="molecule type" value="Genomic_DNA"/>
</dbReference>